<keyword evidence="5" id="KW-0472">Membrane</keyword>
<evidence type="ECO:0000256" key="2">
    <source>
        <dbReference type="ARBA" id="ARBA00022723"/>
    </source>
</evidence>
<keyword evidence="5" id="KW-1133">Transmembrane helix</keyword>
<dbReference type="Gene3D" id="1.10.630.10">
    <property type="entry name" value="Cytochrome P450"/>
    <property type="match status" value="1"/>
</dbReference>
<comment type="caution">
    <text evidence="6">The sequence shown here is derived from an EMBL/GenBank/DDBJ whole genome shotgun (WGS) entry which is preliminary data.</text>
</comment>
<dbReference type="Pfam" id="PF00067">
    <property type="entry name" value="p450"/>
    <property type="match status" value="1"/>
</dbReference>
<dbReference type="PRINTS" id="PR00385">
    <property type="entry name" value="P450"/>
</dbReference>
<evidence type="ECO:0000256" key="3">
    <source>
        <dbReference type="ARBA" id="ARBA00023004"/>
    </source>
</evidence>
<keyword evidence="2 4" id="KW-0479">Metal-binding</keyword>
<feature type="binding site" description="axial binding residue" evidence="4">
    <location>
        <position position="471"/>
    </location>
    <ligand>
        <name>heme</name>
        <dbReference type="ChEBI" id="CHEBI:30413"/>
    </ligand>
    <ligandPart>
        <name>Fe</name>
        <dbReference type="ChEBI" id="CHEBI:18248"/>
    </ligandPart>
</feature>
<keyword evidence="5" id="KW-0812">Transmembrane</keyword>
<dbReference type="InterPro" id="IPR001128">
    <property type="entry name" value="Cyt_P450"/>
</dbReference>
<dbReference type="PANTHER" id="PTHR24305">
    <property type="entry name" value="CYTOCHROME P450"/>
    <property type="match status" value="1"/>
</dbReference>
<evidence type="ECO:0000313" key="7">
    <source>
        <dbReference type="Proteomes" id="UP000284375"/>
    </source>
</evidence>
<dbReference type="GO" id="GO:0016705">
    <property type="term" value="F:oxidoreductase activity, acting on paired donors, with incorporation or reduction of molecular oxygen"/>
    <property type="evidence" value="ECO:0007669"/>
    <property type="project" value="InterPro"/>
</dbReference>
<gene>
    <name evidence="6" type="ORF">VSDG_07936</name>
</gene>
<organism evidence="6 7">
    <name type="scientific">Cytospora chrysosperma</name>
    <name type="common">Cytospora canker fungus</name>
    <name type="synonym">Sphaeria chrysosperma</name>
    <dbReference type="NCBI Taxonomy" id="252740"/>
    <lineage>
        <taxon>Eukaryota</taxon>
        <taxon>Fungi</taxon>
        <taxon>Dikarya</taxon>
        <taxon>Ascomycota</taxon>
        <taxon>Pezizomycotina</taxon>
        <taxon>Sordariomycetes</taxon>
        <taxon>Sordariomycetidae</taxon>
        <taxon>Diaporthales</taxon>
        <taxon>Cytosporaceae</taxon>
        <taxon>Cytospora</taxon>
    </lineage>
</organism>
<proteinExistence type="predicted"/>
<dbReference type="InterPro" id="IPR002401">
    <property type="entry name" value="Cyt_P450_E_grp-I"/>
</dbReference>
<dbReference type="SUPFAM" id="SSF48264">
    <property type="entry name" value="Cytochrome P450"/>
    <property type="match status" value="1"/>
</dbReference>
<name>A0A423VKR9_CYTCH</name>
<evidence type="ECO:0008006" key="8">
    <source>
        <dbReference type="Google" id="ProtNLM"/>
    </source>
</evidence>
<protein>
    <recommendedName>
        <fullName evidence="8">Cytochrome P450</fullName>
    </recommendedName>
</protein>
<reference evidence="6 7" key="1">
    <citation type="submission" date="2015-09" db="EMBL/GenBank/DDBJ databases">
        <title>Host preference determinants of Valsa canker pathogens revealed by comparative genomics.</title>
        <authorList>
            <person name="Yin Z."/>
            <person name="Huang L."/>
        </authorList>
    </citation>
    <scope>NUCLEOTIDE SEQUENCE [LARGE SCALE GENOMIC DNA]</scope>
    <source>
        <strain evidence="6 7">YSFL</strain>
    </source>
</reference>
<dbReference type="InterPro" id="IPR050121">
    <property type="entry name" value="Cytochrome_P450_monoxygenase"/>
</dbReference>
<evidence type="ECO:0000256" key="4">
    <source>
        <dbReference type="PIRSR" id="PIRSR602401-1"/>
    </source>
</evidence>
<dbReference type="AlphaFoldDB" id="A0A423VKR9"/>
<dbReference type="EMBL" id="LJZO01000042">
    <property type="protein sequence ID" value="ROV91594.1"/>
    <property type="molecule type" value="Genomic_DNA"/>
</dbReference>
<dbReference type="PRINTS" id="PR00463">
    <property type="entry name" value="EP450I"/>
</dbReference>
<dbReference type="GO" id="GO:0005506">
    <property type="term" value="F:iron ion binding"/>
    <property type="evidence" value="ECO:0007669"/>
    <property type="project" value="InterPro"/>
</dbReference>
<keyword evidence="1 4" id="KW-0349">Heme</keyword>
<dbReference type="STRING" id="252740.A0A423VKR9"/>
<dbReference type="GO" id="GO:0004497">
    <property type="term" value="F:monooxygenase activity"/>
    <property type="evidence" value="ECO:0007669"/>
    <property type="project" value="InterPro"/>
</dbReference>
<keyword evidence="3 4" id="KW-0408">Iron</keyword>
<evidence type="ECO:0000313" key="6">
    <source>
        <dbReference type="EMBL" id="ROV91594.1"/>
    </source>
</evidence>
<dbReference type="GO" id="GO:0020037">
    <property type="term" value="F:heme binding"/>
    <property type="evidence" value="ECO:0007669"/>
    <property type="project" value="InterPro"/>
</dbReference>
<sequence length="523" mass="57485">MGLAGVVRSLSTWAQSGLEQKTSLMTTSMALIILLSTFIIGGLLAFASWNLFLHPLAGLPGPLLGRISPVYMYVVSYLGVEGRLLRDLHERYKSEVVRVAPDSVSISNSAAIRDIYVCGGGFMKDARYSNFDLGPVVSIFSSRDGRYRDVRAKAVAPLFAPARLRAASRPGGVITQSVATFVNHLQEFQRESLRIDILDWSARLAMDVTSSYLLGRAYGGLTEHAHLRVQERRDAHLSANPFIAAIVRFGRFSLLPNRVFKLAYALSSWLSASEAVTKSATQLDHFVSEILQATYSNSMTENEGTYQARLVDAGIDQAEAGAQAKAILFAGADSIAVMLATILFHITRDRNLQQHLEREARDCGDAVDGDVASTRPYLRAVVKEGLRLGMTNPTRMTRIVPDSGFRLGGTFIAPGSIIGCSPAVLHHDSEVFPDPFSFRPERWLDGEEGEGLRRPNMERNMIPYGVGLRACLGRNLAQQLLHHAVASVIESGVLVGARTCQDKIELIEWFNAEIKGHKLEIEW</sequence>
<dbReference type="PANTHER" id="PTHR24305:SF156">
    <property type="entry name" value="P450, PUTATIVE (EUROFUNG)-RELATED"/>
    <property type="match status" value="1"/>
</dbReference>
<accession>A0A423VKR9</accession>
<feature type="transmembrane region" description="Helical" evidence="5">
    <location>
        <begin position="30"/>
        <end position="51"/>
    </location>
</feature>
<evidence type="ECO:0000256" key="5">
    <source>
        <dbReference type="SAM" id="Phobius"/>
    </source>
</evidence>
<dbReference type="InterPro" id="IPR036396">
    <property type="entry name" value="Cyt_P450_sf"/>
</dbReference>
<keyword evidence="7" id="KW-1185">Reference proteome</keyword>
<dbReference type="OrthoDB" id="1470350at2759"/>
<dbReference type="Proteomes" id="UP000284375">
    <property type="component" value="Unassembled WGS sequence"/>
</dbReference>
<evidence type="ECO:0000256" key="1">
    <source>
        <dbReference type="ARBA" id="ARBA00022617"/>
    </source>
</evidence>
<comment type="cofactor">
    <cofactor evidence="4">
        <name>heme</name>
        <dbReference type="ChEBI" id="CHEBI:30413"/>
    </cofactor>
</comment>